<gene>
    <name evidence="1" type="primary">Necator_chrIII.g12487</name>
    <name evidence="1" type="ORF">RB195_011721</name>
</gene>
<proteinExistence type="predicted"/>
<reference evidence="1 2" key="1">
    <citation type="submission" date="2023-08" db="EMBL/GenBank/DDBJ databases">
        <title>A Necator americanus chromosomal reference genome.</title>
        <authorList>
            <person name="Ilik V."/>
            <person name="Petrzelkova K.J."/>
            <person name="Pardy F."/>
            <person name="Fuh T."/>
            <person name="Niatou-Singa F.S."/>
            <person name="Gouil Q."/>
            <person name="Baker L."/>
            <person name="Ritchie M.E."/>
            <person name="Jex A.R."/>
            <person name="Gazzola D."/>
            <person name="Li H."/>
            <person name="Toshio Fujiwara R."/>
            <person name="Zhan B."/>
            <person name="Aroian R.V."/>
            <person name="Pafco B."/>
            <person name="Schwarz E.M."/>
        </authorList>
    </citation>
    <scope>NUCLEOTIDE SEQUENCE [LARGE SCALE GENOMIC DNA]</scope>
    <source>
        <strain evidence="1 2">Aroian</strain>
        <tissue evidence="1">Whole animal</tissue>
    </source>
</reference>
<evidence type="ECO:0000313" key="1">
    <source>
        <dbReference type="EMBL" id="KAK6745172.1"/>
    </source>
</evidence>
<protein>
    <submittedName>
        <fullName evidence="1">Uncharacterized protein</fullName>
    </submittedName>
</protein>
<keyword evidence="2" id="KW-1185">Reference proteome</keyword>
<accession>A0ABR1D3Q3</accession>
<dbReference type="Proteomes" id="UP001303046">
    <property type="component" value="Unassembled WGS sequence"/>
</dbReference>
<evidence type="ECO:0000313" key="2">
    <source>
        <dbReference type="Proteomes" id="UP001303046"/>
    </source>
</evidence>
<dbReference type="EMBL" id="JAVFWL010000003">
    <property type="protein sequence ID" value="KAK6745172.1"/>
    <property type="molecule type" value="Genomic_DNA"/>
</dbReference>
<sequence>MSIEDSCLRVHERLVRGFIETSLVPIYRRRGDERLGWHRNDVVGVAKVREKSFINTYVSFFPSSRYCEVYESYRNVTVHRSNDQTRTQRSSWIREGTLDKSSHRYSVSEASDGVTSIPSASSAALRNCKERQVVENSGWLIFSHTMRPYLDS</sequence>
<comment type="caution">
    <text evidence="1">The sequence shown here is derived from an EMBL/GenBank/DDBJ whole genome shotgun (WGS) entry which is preliminary data.</text>
</comment>
<name>A0ABR1D3Q3_NECAM</name>
<organism evidence="1 2">
    <name type="scientific">Necator americanus</name>
    <name type="common">Human hookworm</name>
    <dbReference type="NCBI Taxonomy" id="51031"/>
    <lineage>
        <taxon>Eukaryota</taxon>
        <taxon>Metazoa</taxon>
        <taxon>Ecdysozoa</taxon>
        <taxon>Nematoda</taxon>
        <taxon>Chromadorea</taxon>
        <taxon>Rhabditida</taxon>
        <taxon>Rhabditina</taxon>
        <taxon>Rhabditomorpha</taxon>
        <taxon>Strongyloidea</taxon>
        <taxon>Ancylostomatidae</taxon>
        <taxon>Bunostominae</taxon>
        <taxon>Necator</taxon>
    </lineage>
</organism>